<comment type="caution">
    <text evidence="1">The sequence shown here is derived from an EMBL/GenBank/DDBJ whole genome shotgun (WGS) entry which is preliminary data.</text>
</comment>
<dbReference type="AlphaFoldDB" id="A0AAI8Z1X1"/>
<sequence length="133" mass="14830">MASSRRNILISGMGRFISADAEAFQKFGPSHLNQQQLNADIAQATEAGYDCDTEDINPNDAQDSLKRVRDRLKSKRYDAYIIGYGIRGKKDHTALYERVVNLAVEVSPTTRFGFSTAPDTVFETIKRVLPAES</sequence>
<protein>
    <submittedName>
        <fullName evidence="1">Uncharacterized protein</fullName>
    </submittedName>
</protein>
<proteinExistence type="predicted"/>
<dbReference type="Proteomes" id="UP001296104">
    <property type="component" value="Unassembled WGS sequence"/>
</dbReference>
<evidence type="ECO:0000313" key="1">
    <source>
        <dbReference type="EMBL" id="CAK4030976.1"/>
    </source>
</evidence>
<evidence type="ECO:0000313" key="2">
    <source>
        <dbReference type="Proteomes" id="UP001296104"/>
    </source>
</evidence>
<organism evidence="1 2">
    <name type="scientific">Lecanosticta acicola</name>
    <dbReference type="NCBI Taxonomy" id="111012"/>
    <lineage>
        <taxon>Eukaryota</taxon>
        <taxon>Fungi</taxon>
        <taxon>Dikarya</taxon>
        <taxon>Ascomycota</taxon>
        <taxon>Pezizomycotina</taxon>
        <taxon>Dothideomycetes</taxon>
        <taxon>Dothideomycetidae</taxon>
        <taxon>Mycosphaerellales</taxon>
        <taxon>Mycosphaerellaceae</taxon>
        <taxon>Lecanosticta</taxon>
    </lineage>
</organism>
<reference evidence="1" key="1">
    <citation type="submission" date="2023-11" db="EMBL/GenBank/DDBJ databases">
        <authorList>
            <person name="Alioto T."/>
            <person name="Alioto T."/>
            <person name="Gomez Garrido J."/>
        </authorList>
    </citation>
    <scope>NUCLEOTIDE SEQUENCE</scope>
</reference>
<name>A0AAI8Z1X1_9PEZI</name>
<accession>A0AAI8Z1X1</accession>
<dbReference type="EMBL" id="CAVMBE010000042">
    <property type="protein sequence ID" value="CAK4030976.1"/>
    <property type="molecule type" value="Genomic_DNA"/>
</dbReference>
<gene>
    <name evidence="1" type="ORF">LECACI_7A006134</name>
</gene>
<keyword evidence="2" id="KW-1185">Reference proteome</keyword>